<dbReference type="InterPro" id="IPR050425">
    <property type="entry name" value="NAD(P)_dehydrat-like"/>
</dbReference>
<keyword evidence="1 3" id="KW-0560">Oxidoreductase</keyword>
<dbReference type="Gene3D" id="3.40.50.720">
    <property type="entry name" value="NAD(P)-binding Rossmann-like Domain"/>
    <property type="match status" value="1"/>
</dbReference>
<gene>
    <name evidence="3" type="ORF">BKA03_000501</name>
</gene>
<reference evidence="3 4" key="1">
    <citation type="submission" date="2020-07" db="EMBL/GenBank/DDBJ databases">
        <title>Sequencing the genomes of 1000 actinobacteria strains.</title>
        <authorList>
            <person name="Klenk H.-P."/>
        </authorList>
    </citation>
    <scope>NUCLEOTIDE SEQUENCE [LARGE SCALE GENOMIC DNA]</scope>
    <source>
        <strain evidence="3 4">DSM 19970</strain>
    </source>
</reference>
<dbReference type="EMBL" id="JACBZO010000001">
    <property type="protein sequence ID" value="NYI40382.1"/>
    <property type="molecule type" value="Genomic_DNA"/>
</dbReference>
<dbReference type="AlphaFoldDB" id="A0A7Z0CJ52"/>
<comment type="caution">
    <text evidence="3">The sequence shown here is derived from an EMBL/GenBank/DDBJ whole genome shotgun (WGS) entry which is preliminary data.</text>
</comment>
<dbReference type="PANTHER" id="PTHR10366">
    <property type="entry name" value="NAD DEPENDENT EPIMERASE/DEHYDRATASE"/>
    <property type="match status" value="1"/>
</dbReference>
<dbReference type="FunFam" id="3.40.50.720:FF:000085">
    <property type="entry name" value="Dihydroflavonol reductase"/>
    <property type="match status" value="1"/>
</dbReference>
<evidence type="ECO:0000259" key="2">
    <source>
        <dbReference type="Pfam" id="PF01370"/>
    </source>
</evidence>
<dbReference type="SUPFAM" id="SSF51735">
    <property type="entry name" value="NAD(P)-binding Rossmann-fold domains"/>
    <property type="match status" value="1"/>
</dbReference>
<dbReference type="InterPro" id="IPR001509">
    <property type="entry name" value="Epimerase_deHydtase"/>
</dbReference>
<name>A0A7Z0CJ52_9MICO</name>
<dbReference type="EC" id="1.1.1.219" evidence="3"/>
<dbReference type="RefSeq" id="WP_202965748.1">
    <property type="nucleotide sequence ID" value="NZ_BBRC01000009.1"/>
</dbReference>
<dbReference type="PANTHER" id="PTHR10366:SF812">
    <property type="entry name" value="VPS9 DOMAIN-CONTAINING PROTEIN"/>
    <property type="match status" value="1"/>
</dbReference>
<protein>
    <submittedName>
        <fullName evidence="3">Dihydroflavonol-4-reductase</fullName>
        <ecNumber evidence="3">1.1.1.219</ecNumber>
    </submittedName>
</protein>
<dbReference type="InterPro" id="IPR036291">
    <property type="entry name" value="NAD(P)-bd_dom_sf"/>
</dbReference>
<evidence type="ECO:0000313" key="3">
    <source>
        <dbReference type="EMBL" id="NYI40382.1"/>
    </source>
</evidence>
<dbReference type="GO" id="GO:0045552">
    <property type="term" value="F:dihydroflavanol 4-reductase activity"/>
    <property type="evidence" value="ECO:0007669"/>
    <property type="project" value="UniProtKB-EC"/>
</dbReference>
<feature type="domain" description="NAD-dependent epimerase/dehydratase" evidence="2">
    <location>
        <begin position="17"/>
        <end position="255"/>
    </location>
</feature>
<accession>A0A7Z0CJ52</accession>
<dbReference type="Pfam" id="PF01370">
    <property type="entry name" value="Epimerase"/>
    <property type="match status" value="1"/>
</dbReference>
<sequence>MTDPDLTGIAIDTTRPVLVTGATGYVAGWIVKGLLDAGATVHAAVREPGNAAKVAHLTAAAASAPGTLKLFAGDLMQPGSYADAMAGCGVVFHTASPFIRDVEDPQRDLVDPAVGGTRDVLTTANAVDTVTRVVVTSSCAAIYTDAAECAAAPGGRLTEDVWNTTASLDYEPYSFSKVEAEKAAWSIADAQDRWRLVVINPSLVIGPSLQPSPTSESFGIMRQLIGGQMRIGAPRVSLGAVDVRDLARAHIAAGFLPDAEGRHIVSGASSDTLDMGRQLREHFGSSLPLPRNAIPKWLFKAVAPAFGVSRRYVSGNVGHPFRADNGKSRRSLGATYRPLKESLVDMVTQMLERDAAE</sequence>
<evidence type="ECO:0000256" key="1">
    <source>
        <dbReference type="ARBA" id="ARBA00023002"/>
    </source>
</evidence>
<proteinExistence type="predicted"/>
<keyword evidence="4" id="KW-1185">Reference proteome</keyword>
<dbReference type="Proteomes" id="UP000547973">
    <property type="component" value="Unassembled WGS sequence"/>
</dbReference>
<organism evidence="3 4">
    <name type="scientific">Demequina lutea</name>
    <dbReference type="NCBI Taxonomy" id="431489"/>
    <lineage>
        <taxon>Bacteria</taxon>
        <taxon>Bacillati</taxon>
        <taxon>Actinomycetota</taxon>
        <taxon>Actinomycetes</taxon>
        <taxon>Micrococcales</taxon>
        <taxon>Demequinaceae</taxon>
        <taxon>Demequina</taxon>
    </lineage>
</organism>
<evidence type="ECO:0000313" key="4">
    <source>
        <dbReference type="Proteomes" id="UP000547973"/>
    </source>
</evidence>